<dbReference type="AlphaFoldDB" id="A0A1F5KMI3"/>
<dbReference type="Pfam" id="PF18903">
    <property type="entry name" value="DUF5659"/>
    <property type="match status" value="1"/>
</dbReference>
<accession>A0A1F5KMI3</accession>
<protein>
    <recommendedName>
        <fullName evidence="1">DUF5659 domain-containing protein</fullName>
    </recommendedName>
</protein>
<reference evidence="2 3" key="1">
    <citation type="journal article" date="2016" name="Nat. Commun.">
        <title>Thousands of microbial genomes shed light on interconnected biogeochemical processes in an aquifer system.</title>
        <authorList>
            <person name="Anantharaman K."/>
            <person name="Brown C.T."/>
            <person name="Hug L.A."/>
            <person name="Sharon I."/>
            <person name="Castelle C.J."/>
            <person name="Probst A.J."/>
            <person name="Thomas B.C."/>
            <person name="Singh A."/>
            <person name="Wilkins M.J."/>
            <person name="Karaoz U."/>
            <person name="Brodie E.L."/>
            <person name="Williams K.H."/>
            <person name="Hubbard S.S."/>
            <person name="Banfield J.F."/>
        </authorList>
    </citation>
    <scope>NUCLEOTIDE SEQUENCE [LARGE SCALE GENOMIC DNA]</scope>
</reference>
<name>A0A1F5KMI3_9BACT</name>
<evidence type="ECO:0000313" key="2">
    <source>
        <dbReference type="EMBL" id="OGE42143.1"/>
    </source>
</evidence>
<organism evidence="2 3">
    <name type="scientific">Candidatus Daviesbacteria bacterium RIFCSPLOWO2_01_FULL_39_12</name>
    <dbReference type="NCBI Taxonomy" id="1797785"/>
    <lineage>
        <taxon>Bacteria</taxon>
        <taxon>Candidatus Daviesiibacteriota</taxon>
    </lineage>
</organism>
<gene>
    <name evidence="2" type="ORF">A3B45_00615</name>
</gene>
<feature type="domain" description="DUF5659" evidence="1">
    <location>
        <begin position="6"/>
        <end position="78"/>
    </location>
</feature>
<sequence>MEDQDKNYKTSDFCLAAYLLAKNVPLTGTDREGGNRVTFLYQSSDELSLLISEYFQMQAVIEPMAFFAAQKRLKQIIYQK</sequence>
<dbReference type="EMBL" id="MFDM01000030">
    <property type="protein sequence ID" value="OGE42143.1"/>
    <property type="molecule type" value="Genomic_DNA"/>
</dbReference>
<comment type="caution">
    <text evidence="2">The sequence shown here is derived from an EMBL/GenBank/DDBJ whole genome shotgun (WGS) entry which is preliminary data.</text>
</comment>
<dbReference type="InterPro" id="IPR043718">
    <property type="entry name" value="DUF5659"/>
</dbReference>
<dbReference type="Proteomes" id="UP000178565">
    <property type="component" value="Unassembled WGS sequence"/>
</dbReference>
<evidence type="ECO:0000313" key="3">
    <source>
        <dbReference type="Proteomes" id="UP000178565"/>
    </source>
</evidence>
<proteinExistence type="predicted"/>
<dbReference type="STRING" id="1797785.A3B45_00615"/>
<evidence type="ECO:0000259" key="1">
    <source>
        <dbReference type="Pfam" id="PF18903"/>
    </source>
</evidence>